<accession>A0AAV0WSM3</accession>
<evidence type="ECO:0000259" key="1">
    <source>
        <dbReference type="Pfam" id="PF16087"/>
    </source>
</evidence>
<evidence type="ECO:0000313" key="3">
    <source>
        <dbReference type="Proteomes" id="UP001160148"/>
    </source>
</evidence>
<dbReference type="InterPro" id="IPR032135">
    <property type="entry name" value="DUF4817"/>
</dbReference>
<organism evidence="2 3">
    <name type="scientific">Macrosiphum euphorbiae</name>
    <name type="common">potato aphid</name>
    <dbReference type="NCBI Taxonomy" id="13131"/>
    <lineage>
        <taxon>Eukaryota</taxon>
        <taxon>Metazoa</taxon>
        <taxon>Ecdysozoa</taxon>
        <taxon>Arthropoda</taxon>
        <taxon>Hexapoda</taxon>
        <taxon>Insecta</taxon>
        <taxon>Pterygota</taxon>
        <taxon>Neoptera</taxon>
        <taxon>Paraneoptera</taxon>
        <taxon>Hemiptera</taxon>
        <taxon>Sternorrhyncha</taxon>
        <taxon>Aphidomorpha</taxon>
        <taxon>Aphidoidea</taxon>
        <taxon>Aphididae</taxon>
        <taxon>Macrosiphini</taxon>
        <taxon>Macrosiphum</taxon>
    </lineage>
</organism>
<sequence>MFLSLLNTRNLVIMKHWSSEQRAFAVKAYYKSNDSFVGAQRAFRRQFGLSSRNPVPSRGTIDLWVKTLKPQLARLKREVVVKKLDGLKKMCSKIIHQGLLLT</sequence>
<dbReference type="Proteomes" id="UP001160148">
    <property type="component" value="Unassembled WGS sequence"/>
</dbReference>
<reference evidence="2 3" key="1">
    <citation type="submission" date="2023-01" db="EMBL/GenBank/DDBJ databases">
        <authorList>
            <person name="Whitehead M."/>
        </authorList>
    </citation>
    <scope>NUCLEOTIDE SEQUENCE [LARGE SCALE GENOMIC DNA]</scope>
</reference>
<protein>
    <recommendedName>
        <fullName evidence="1">DUF4817 domain-containing protein</fullName>
    </recommendedName>
</protein>
<comment type="caution">
    <text evidence="2">The sequence shown here is derived from an EMBL/GenBank/DDBJ whole genome shotgun (WGS) entry which is preliminary data.</text>
</comment>
<dbReference type="Pfam" id="PF16087">
    <property type="entry name" value="DUF4817"/>
    <property type="match status" value="1"/>
</dbReference>
<name>A0AAV0WSM3_9HEMI</name>
<proteinExistence type="predicted"/>
<feature type="domain" description="DUF4817" evidence="1">
    <location>
        <begin position="18"/>
        <end position="67"/>
    </location>
</feature>
<keyword evidence="3" id="KW-1185">Reference proteome</keyword>
<gene>
    <name evidence="2" type="ORF">MEUPH1_LOCUS14454</name>
</gene>
<evidence type="ECO:0000313" key="2">
    <source>
        <dbReference type="EMBL" id="CAI6359000.1"/>
    </source>
</evidence>
<dbReference type="AlphaFoldDB" id="A0AAV0WSM3"/>
<dbReference type="EMBL" id="CARXXK010000002">
    <property type="protein sequence ID" value="CAI6359000.1"/>
    <property type="molecule type" value="Genomic_DNA"/>
</dbReference>